<comment type="caution">
    <text evidence="5">The sequence shown here is derived from an EMBL/GenBank/DDBJ whole genome shotgun (WGS) entry which is preliminary data.</text>
</comment>
<sequence>MTVDDGTRQDELLRFVERFALALRDSGVPPMAARVLAFALADDADRYTAADLQERLGVSAAAVSGAVRWLVQARLLRRDREPGTRSDLYVLDDADLWSPIFAAEAEALGRWAAAVAEGIGAVGPDTPGGRRLRESQEFFEFVQGELAGVLDRWREHRETHRHEW</sequence>
<keyword evidence="1" id="KW-0805">Transcription regulation</keyword>
<dbReference type="InterPro" id="IPR052362">
    <property type="entry name" value="HTH-GbsR_regulator"/>
</dbReference>
<keyword evidence="2" id="KW-0238">DNA-binding</keyword>
<dbReference type="PANTHER" id="PTHR38465:SF2">
    <property type="entry name" value="HTH-TYPE TRANSCRIPTIONAL REGULATOR MMPR5"/>
    <property type="match status" value="1"/>
</dbReference>
<evidence type="ECO:0000256" key="3">
    <source>
        <dbReference type="ARBA" id="ARBA00023163"/>
    </source>
</evidence>
<proteinExistence type="predicted"/>
<evidence type="ECO:0000259" key="4">
    <source>
        <dbReference type="Pfam" id="PF12802"/>
    </source>
</evidence>
<protein>
    <submittedName>
        <fullName evidence="5">GbsR/MarR family transcriptional regulator</fullName>
    </submittedName>
</protein>
<dbReference type="InterPro" id="IPR036390">
    <property type="entry name" value="WH_DNA-bd_sf"/>
</dbReference>
<dbReference type="Gene3D" id="1.10.287.160">
    <property type="entry name" value="HR1 repeat"/>
    <property type="match status" value="1"/>
</dbReference>
<feature type="domain" description="HTH marR-type" evidence="4">
    <location>
        <begin position="26"/>
        <end position="84"/>
    </location>
</feature>
<dbReference type="Gene3D" id="1.10.10.10">
    <property type="entry name" value="Winged helix-like DNA-binding domain superfamily/Winged helix DNA-binding domain"/>
    <property type="match status" value="1"/>
</dbReference>
<dbReference type="RefSeq" id="WP_340270489.1">
    <property type="nucleotide sequence ID" value="NZ_JBBEOG010000007.1"/>
</dbReference>
<dbReference type="EMBL" id="JBHSLD010000009">
    <property type="protein sequence ID" value="MFC5381112.1"/>
    <property type="molecule type" value="Genomic_DNA"/>
</dbReference>
<dbReference type="PANTHER" id="PTHR38465">
    <property type="entry name" value="HTH-TYPE TRANSCRIPTIONAL REGULATOR MJ1563-RELATED"/>
    <property type="match status" value="1"/>
</dbReference>
<dbReference type="InterPro" id="IPR000835">
    <property type="entry name" value="HTH_MarR-typ"/>
</dbReference>
<dbReference type="Pfam" id="PF12802">
    <property type="entry name" value="MarR_2"/>
    <property type="match status" value="1"/>
</dbReference>
<evidence type="ECO:0000313" key="6">
    <source>
        <dbReference type="Proteomes" id="UP001596122"/>
    </source>
</evidence>
<gene>
    <name evidence="5" type="ORF">ACFPJ6_09940</name>
</gene>
<dbReference type="InterPro" id="IPR036388">
    <property type="entry name" value="WH-like_DNA-bd_sf"/>
</dbReference>
<keyword evidence="3" id="KW-0804">Transcription</keyword>
<organism evidence="5 6">
    <name type="scientific">Aquipuribacter nitratireducens</name>
    <dbReference type="NCBI Taxonomy" id="650104"/>
    <lineage>
        <taxon>Bacteria</taxon>
        <taxon>Bacillati</taxon>
        <taxon>Actinomycetota</taxon>
        <taxon>Actinomycetes</taxon>
        <taxon>Micrococcales</taxon>
        <taxon>Intrasporangiaceae</taxon>
        <taxon>Aquipuribacter</taxon>
    </lineage>
</organism>
<evidence type="ECO:0000256" key="2">
    <source>
        <dbReference type="ARBA" id="ARBA00023125"/>
    </source>
</evidence>
<evidence type="ECO:0000256" key="1">
    <source>
        <dbReference type="ARBA" id="ARBA00023015"/>
    </source>
</evidence>
<accession>A0ABW0GNT6</accession>
<name>A0ABW0GNT6_9MICO</name>
<dbReference type="SUPFAM" id="SSF46785">
    <property type="entry name" value="Winged helix' DNA-binding domain"/>
    <property type="match status" value="1"/>
</dbReference>
<reference evidence="6" key="1">
    <citation type="journal article" date="2019" name="Int. J. Syst. Evol. Microbiol.">
        <title>The Global Catalogue of Microorganisms (GCM) 10K type strain sequencing project: providing services to taxonomists for standard genome sequencing and annotation.</title>
        <authorList>
            <consortium name="The Broad Institute Genomics Platform"/>
            <consortium name="The Broad Institute Genome Sequencing Center for Infectious Disease"/>
            <person name="Wu L."/>
            <person name="Ma J."/>
        </authorList>
    </citation>
    <scope>NUCLEOTIDE SEQUENCE [LARGE SCALE GENOMIC DNA]</scope>
    <source>
        <strain evidence="6">CCUG 43114</strain>
    </source>
</reference>
<keyword evidence="6" id="KW-1185">Reference proteome</keyword>
<dbReference type="Proteomes" id="UP001596122">
    <property type="component" value="Unassembled WGS sequence"/>
</dbReference>
<evidence type="ECO:0000313" key="5">
    <source>
        <dbReference type="EMBL" id="MFC5381112.1"/>
    </source>
</evidence>